<evidence type="ECO:0000313" key="3">
    <source>
        <dbReference type="Proteomes" id="UP000623467"/>
    </source>
</evidence>
<evidence type="ECO:0000256" key="1">
    <source>
        <dbReference type="SAM" id="SignalP"/>
    </source>
</evidence>
<gene>
    <name evidence="2" type="ORF">MSAN_01321500</name>
</gene>
<evidence type="ECO:0000313" key="2">
    <source>
        <dbReference type="EMBL" id="KAF7357263.1"/>
    </source>
</evidence>
<dbReference type="OrthoDB" id="2973535at2759"/>
<feature type="chain" id="PRO_5034247295" evidence="1">
    <location>
        <begin position="19"/>
        <end position="169"/>
    </location>
</feature>
<accession>A0A8H6YCL9</accession>
<dbReference type="AlphaFoldDB" id="A0A8H6YCL9"/>
<protein>
    <submittedName>
        <fullName evidence="2">Uncharacterized protein</fullName>
    </submittedName>
</protein>
<name>A0A8H6YCL9_9AGAR</name>
<proteinExistence type="predicted"/>
<sequence length="169" mass="18595">MLPTFLAYGLAALALVRATPSQREDTPVTAAAGIEAGNYYLLNFATDETLFSQGAGQPVYTERTLGTGKPLGQWKVAPGAKPDEYKFYNIGSNMSTAGNNGHVYLSYPNGPSLTHVVTPAKGIEDMFIITTPGYGTWANRWDSYYKKNQVFFTPNTGSFDQMWEFVRIN</sequence>
<dbReference type="EMBL" id="JACAZH010000010">
    <property type="protein sequence ID" value="KAF7357263.1"/>
    <property type="molecule type" value="Genomic_DNA"/>
</dbReference>
<keyword evidence="3" id="KW-1185">Reference proteome</keyword>
<reference evidence="2" key="1">
    <citation type="submission" date="2020-05" db="EMBL/GenBank/DDBJ databases">
        <title>Mycena genomes resolve the evolution of fungal bioluminescence.</title>
        <authorList>
            <person name="Tsai I.J."/>
        </authorList>
    </citation>
    <scope>NUCLEOTIDE SEQUENCE</scope>
    <source>
        <strain evidence="2">160909Yilan</strain>
    </source>
</reference>
<comment type="caution">
    <text evidence="2">The sequence shown here is derived from an EMBL/GenBank/DDBJ whole genome shotgun (WGS) entry which is preliminary data.</text>
</comment>
<keyword evidence="1" id="KW-0732">Signal</keyword>
<dbReference type="Proteomes" id="UP000623467">
    <property type="component" value="Unassembled WGS sequence"/>
</dbReference>
<feature type="signal peptide" evidence="1">
    <location>
        <begin position="1"/>
        <end position="18"/>
    </location>
</feature>
<organism evidence="2 3">
    <name type="scientific">Mycena sanguinolenta</name>
    <dbReference type="NCBI Taxonomy" id="230812"/>
    <lineage>
        <taxon>Eukaryota</taxon>
        <taxon>Fungi</taxon>
        <taxon>Dikarya</taxon>
        <taxon>Basidiomycota</taxon>
        <taxon>Agaricomycotina</taxon>
        <taxon>Agaricomycetes</taxon>
        <taxon>Agaricomycetidae</taxon>
        <taxon>Agaricales</taxon>
        <taxon>Marasmiineae</taxon>
        <taxon>Mycenaceae</taxon>
        <taxon>Mycena</taxon>
    </lineage>
</organism>